<dbReference type="GO" id="GO:0009451">
    <property type="term" value="P:RNA modification"/>
    <property type="evidence" value="ECO:0007669"/>
    <property type="project" value="InterPro"/>
</dbReference>
<dbReference type="InterPro" id="IPR046960">
    <property type="entry name" value="PPR_At4g14850-like_plant"/>
</dbReference>
<evidence type="ECO:0000313" key="1">
    <source>
        <dbReference type="EMBL" id="TQE13596.1"/>
    </source>
</evidence>
<accession>A0A540NRC4</accession>
<gene>
    <name evidence="1" type="ORF">C1H46_000603</name>
</gene>
<evidence type="ECO:0008006" key="3">
    <source>
        <dbReference type="Google" id="ProtNLM"/>
    </source>
</evidence>
<reference evidence="1 2" key="1">
    <citation type="journal article" date="2019" name="G3 (Bethesda)">
        <title>Sequencing of a Wild Apple (Malus baccata) Genome Unravels the Differences Between Cultivated and Wild Apple Species Regarding Disease Resistance and Cold Tolerance.</title>
        <authorList>
            <person name="Chen X."/>
        </authorList>
    </citation>
    <scope>NUCLEOTIDE SEQUENCE [LARGE SCALE GENOMIC DNA]</scope>
    <source>
        <strain evidence="2">cv. Shandingzi</strain>
        <tissue evidence="1">Leaves</tissue>
    </source>
</reference>
<protein>
    <recommendedName>
        <fullName evidence="3">Pentatricopeptide repeat-containing protein</fullName>
    </recommendedName>
</protein>
<dbReference type="Gene3D" id="1.25.40.10">
    <property type="entry name" value="Tetratricopeptide repeat domain"/>
    <property type="match status" value="1"/>
</dbReference>
<name>A0A540NRC4_MALBA</name>
<dbReference type="Proteomes" id="UP000315295">
    <property type="component" value="Unassembled WGS sequence"/>
</dbReference>
<organism evidence="1 2">
    <name type="scientific">Malus baccata</name>
    <name type="common">Siberian crab apple</name>
    <name type="synonym">Pyrus baccata</name>
    <dbReference type="NCBI Taxonomy" id="106549"/>
    <lineage>
        <taxon>Eukaryota</taxon>
        <taxon>Viridiplantae</taxon>
        <taxon>Streptophyta</taxon>
        <taxon>Embryophyta</taxon>
        <taxon>Tracheophyta</taxon>
        <taxon>Spermatophyta</taxon>
        <taxon>Magnoliopsida</taxon>
        <taxon>eudicotyledons</taxon>
        <taxon>Gunneridae</taxon>
        <taxon>Pentapetalae</taxon>
        <taxon>rosids</taxon>
        <taxon>fabids</taxon>
        <taxon>Rosales</taxon>
        <taxon>Rosaceae</taxon>
        <taxon>Amygdaloideae</taxon>
        <taxon>Maleae</taxon>
        <taxon>Malus</taxon>
    </lineage>
</organism>
<dbReference type="InterPro" id="IPR011990">
    <property type="entry name" value="TPR-like_helical_dom_sf"/>
</dbReference>
<dbReference type="EMBL" id="VIEB01000009">
    <property type="protein sequence ID" value="TQE13596.1"/>
    <property type="molecule type" value="Genomic_DNA"/>
</dbReference>
<comment type="caution">
    <text evidence="1">The sequence shown here is derived from an EMBL/GenBank/DDBJ whole genome shotgun (WGS) entry which is preliminary data.</text>
</comment>
<proteinExistence type="predicted"/>
<dbReference type="AlphaFoldDB" id="A0A540NRC4"/>
<keyword evidence="2" id="KW-1185">Reference proteome</keyword>
<dbReference type="STRING" id="106549.A0A540NRC4"/>
<dbReference type="PANTHER" id="PTHR47926">
    <property type="entry name" value="PENTATRICOPEPTIDE REPEAT-CONTAINING PROTEIN"/>
    <property type="match status" value="1"/>
</dbReference>
<evidence type="ECO:0000313" key="2">
    <source>
        <dbReference type="Proteomes" id="UP000315295"/>
    </source>
</evidence>
<sequence>MSFHAYTESVLLITCPGTKTVLLNCFSKSLANLKLLPADYKMQKLPTYVPPQLTLRARRIVPDNLLLLSVAKACVALGDVRNAKELHDDAIRFGFHSDVSLGNAMIDMFGKCKYVDGARPVFDAMAVKDVVSLCVLVMLTAGCLDTVWRHFARWC</sequence>
<dbReference type="GO" id="GO:0003723">
    <property type="term" value="F:RNA binding"/>
    <property type="evidence" value="ECO:0007669"/>
    <property type="project" value="InterPro"/>
</dbReference>